<comment type="caution">
    <text evidence="1">The sequence shown here is derived from an EMBL/GenBank/DDBJ whole genome shotgun (WGS) entry which is preliminary data.</text>
</comment>
<gene>
    <name evidence="1" type="ORF">HLH29_04820</name>
</gene>
<dbReference type="AlphaFoldDB" id="A0A7W4JCH0"/>
<dbReference type="EMBL" id="JABEQL010000004">
    <property type="protein sequence ID" value="MBB2178502.1"/>
    <property type="molecule type" value="Genomic_DNA"/>
</dbReference>
<proteinExistence type="predicted"/>
<organism evidence="1 2">
    <name type="scientific">Gluconacetobacter tumulicola</name>
    <dbReference type="NCBI Taxonomy" id="1017177"/>
    <lineage>
        <taxon>Bacteria</taxon>
        <taxon>Pseudomonadati</taxon>
        <taxon>Pseudomonadota</taxon>
        <taxon>Alphaproteobacteria</taxon>
        <taxon>Acetobacterales</taxon>
        <taxon>Acetobacteraceae</taxon>
        <taxon>Gluconacetobacter</taxon>
    </lineage>
</organism>
<evidence type="ECO:0000313" key="2">
    <source>
        <dbReference type="Proteomes" id="UP000525623"/>
    </source>
</evidence>
<evidence type="ECO:0000313" key="1">
    <source>
        <dbReference type="EMBL" id="MBB2178502.1"/>
    </source>
</evidence>
<dbReference type="Proteomes" id="UP000525623">
    <property type="component" value="Unassembled WGS sequence"/>
</dbReference>
<accession>A0A7W4JCH0</accession>
<name>A0A7W4JCH0_9PROT</name>
<protein>
    <submittedName>
        <fullName evidence="1">Uncharacterized protein</fullName>
    </submittedName>
</protein>
<sequence length="176" mass="20109">MTNLNPNLDEYLDLMIETATNDIGFKRWSDLKRNIDNRIDRGQMYVTPSEAKGIRYNSRKNKAIRLYNMPVELAVMVSHALDDKPETISFPDPEPIQPHELEAIAVGLECGTISAQQVREVLEMPSIDEDDIKKPTPLDHSLWDIKVKQSTVALNEAATDLMVFCRQWAQALRDKK</sequence>
<keyword evidence="2" id="KW-1185">Reference proteome</keyword>
<dbReference type="RefSeq" id="WP_182964863.1">
    <property type="nucleotide sequence ID" value="NZ_BAABGC010000077.1"/>
</dbReference>
<reference evidence="1 2" key="1">
    <citation type="submission" date="2020-04" db="EMBL/GenBank/DDBJ databases">
        <title>Description of novel Gluconacetobacter.</title>
        <authorList>
            <person name="Sombolestani A."/>
        </authorList>
    </citation>
    <scope>NUCLEOTIDE SEQUENCE [LARGE SCALE GENOMIC DNA]</scope>
    <source>
        <strain evidence="1 2">LMG 27725</strain>
    </source>
</reference>